<dbReference type="AlphaFoldDB" id="A0A0G1J4K0"/>
<feature type="transmembrane region" description="Helical" evidence="1">
    <location>
        <begin position="385"/>
        <end position="405"/>
    </location>
</feature>
<feature type="transmembrane region" description="Helical" evidence="1">
    <location>
        <begin position="125"/>
        <end position="147"/>
    </location>
</feature>
<feature type="transmembrane region" description="Helical" evidence="1">
    <location>
        <begin position="153"/>
        <end position="171"/>
    </location>
</feature>
<protein>
    <recommendedName>
        <fullName evidence="4">YfhO family protein</fullName>
    </recommendedName>
</protein>
<comment type="caution">
    <text evidence="2">The sequence shown here is derived from an EMBL/GenBank/DDBJ whole genome shotgun (WGS) entry which is preliminary data.</text>
</comment>
<feature type="transmembrane region" description="Helical" evidence="1">
    <location>
        <begin position="343"/>
        <end position="365"/>
    </location>
</feature>
<evidence type="ECO:0000313" key="2">
    <source>
        <dbReference type="EMBL" id="KKT38977.1"/>
    </source>
</evidence>
<evidence type="ECO:0000256" key="1">
    <source>
        <dbReference type="SAM" id="Phobius"/>
    </source>
</evidence>
<feature type="transmembrane region" description="Helical" evidence="1">
    <location>
        <begin position="176"/>
        <end position="192"/>
    </location>
</feature>
<keyword evidence="1" id="KW-0812">Transmembrane</keyword>
<keyword evidence="1" id="KW-1133">Transmembrane helix</keyword>
<feature type="transmembrane region" description="Helical" evidence="1">
    <location>
        <begin position="417"/>
        <end position="435"/>
    </location>
</feature>
<feature type="transmembrane region" description="Helical" evidence="1">
    <location>
        <begin position="100"/>
        <end position="118"/>
    </location>
</feature>
<name>A0A0G1J4K0_9BACT</name>
<feature type="transmembrane region" description="Helical" evidence="1">
    <location>
        <begin position="225"/>
        <end position="249"/>
    </location>
</feature>
<proteinExistence type="predicted"/>
<sequence length="984" mass="113028">MATALSRVFKKHIVCEIICLLLLSLTPLLWLKSGEVVMGHDSGFRINFTPYYKSLLFAWNPSMNFGIDWQLYKGFLTTQLPEFLFTVGTGSWETGQRMTMVFWFFAVQLSMYVLVRSIRWENKHWLFRIGTSVFYAYNFFILQAWFIVERAKFSLYAALPISIFLLYRVFILKKSIVKNAVLFGLLYFFFSGGGSPPLYGATLVTWMCTIALFTIILWKKENIRGLIFSVKTACIFGIVFVSMNAFWIIPQAGLYINTYTSAVAQRGGIDGLIAWERENSKNAGIINLLRLEGIPDWYENPYHAYAKNYLDNPILIVSSFIPIVAILFGLMHSWEKKVKHNPVIYLTFMLLSVGLFFAGGSHPPLGIVFEYAMRHVPGFAIFRSSFYKFGPLVWFSVILLSLYFIDTIIMSRIKIKTVRAVLGIAVILGILLYHYPYFKSDFFRFYGQFSTKVRVPAYTKEMAAYVHTNTDPLDRLLVLPKITSRVYNLPMDAYTWNFLSTDVFPRNVINRSIIANDTLSTDVIHTIYSELLYGTKENFLRLSRIAGIRYILWREDALYNPTITDVTKDFQKKRLAQLFSNPIHTSGLWELYDIEDPHIIPLVWTPDTISVTEQATDNPLDLLLTSQSQKMAVIEGTTLPQDFIQADCLYCQENEYMKMVLATPLPRLRFEPGNPLFSLLLMKDKEAIQNADPNPEAQFNAYISHTQFLLALLDSPEKPKMFDQESVISDLKKSFRTSLDLLSTLSGRQKNVYATRLLLFTDVSTGFISKMTGLPDTQKSDLEAFFHTLRSEAETSAWLTSDKADIRYEIQTQSDDSYDVLITNMDTPLPPIEIDGITVQDTHQIYIPSGYHRLRVMSPFIKSGTIPRIFFKKTGHNTIQIPEITFHKIDPTRYRIEVRGAKEPYVLVLNELFEKNWKVKIESSNAHLDETLHGKANGYANAWYIEKTGDHTMIISYQPQTFFLIGCLWSITAIAGSMYVLIKK</sequence>
<organism evidence="2 3">
    <name type="scientific">Candidatus Gottesmanbacteria bacterium GW2011_GWB1_44_11c</name>
    <dbReference type="NCBI Taxonomy" id="1618447"/>
    <lineage>
        <taxon>Bacteria</taxon>
        <taxon>Candidatus Gottesmaniibacteriota</taxon>
    </lineage>
</organism>
<gene>
    <name evidence="2" type="ORF">UW22_C0003G0019</name>
</gene>
<dbReference type="EMBL" id="LCHM01000003">
    <property type="protein sequence ID" value="KKT38977.1"/>
    <property type="molecule type" value="Genomic_DNA"/>
</dbReference>
<dbReference type="Proteomes" id="UP000034617">
    <property type="component" value="Unassembled WGS sequence"/>
</dbReference>
<evidence type="ECO:0008006" key="4">
    <source>
        <dbReference type="Google" id="ProtNLM"/>
    </source>
</evidence>
<reference evidence="2 3" key="1">
    <citation type="journal article" date="2015" name="Nature">
        <title>rRNA introns, odd ribosomes, and small enigmatic genomes across a large radiation of phyla.</title>
        <authorList>
            <person name="Brown C.T."/>
            <person name="Hug L.A."/>
            <person name="Thomas B.C."/>
            <person name="Sharon I."/>
            <person name="Castelle C.J."/>
            <person name="Singh A."/>
            <person name="Wilkins M.J."/>
            <person name="Williams K.H."/>
            <person name="Banfield J.F."/>
        </authorList>
    </citation>
    <scope>NUCLEOTIDE SEQUENCE [LARGE SCALE GENOMIC DNA]</scope>
</reference>
<keyword evidence="1" id="KW-0472">Membrane</keyword>
<feature type="transmembrane region" description="Helical" evidence="1">
    <location>
        <begin position="12"/>
        <end position="31"/>
    </location>
</feature>
<evidence type="ECO:0000313" key="3">
    <source>
        <dbReference type="Proteomes" id="UP000034617"/>
    </source>
</evidence>
<feature type="transmembrane region" description="Helical" evidence="1">
    <location>
        <begin position="314"/>
        <end position="331"/>
    </location>
</feature>
<accession>A0A0G1J4K0</accession>
<feature type="transmembrane region" description="Helical" evidence="1">
    <location>
        <begin position="198"/>
        <end position="218"/>
    </location>
</feature>
<feature type="transmembrane region" description="Helical" evidence="1">
    <location>
        <begin position="962"/>
        <end position="982"/>
    </location>
</feature>